<dbReference type="SUPFAM" id="SSF53254">
    <property type="entry name" value="Phosphoglycerate mutase-like"/>
    <property type="match status" value="1"/>
</dbReference>
<keyword evidence="9" id="KW-1185">Reference proteome</keyword>
<dbReference type="GO" id="GO:0006094">
    <property type="term" value="P:gluconeogenesis"/>
    <property type="evidence" value="ECO:0007669"/>
    <property type="project" value="UniProtKB-UniRule"/>
</dbReference>
<evidence type="ECO:0000313" key="8">
    <source>
        <dbReference type="EMBL" id="KRN79345.1"/>
    </source>
</evidence>
<dbReference type="EC" id="5.4.2.11" evidence="4"/>
<feature type="binding site" evidence="4 6">
    <location>
        <begin position="15"/>
        <end position="16"/>
    </location>
    <ligand>
        <name>substrate</name>
    </ligand>
</feature>
<dbReference type="InterPro" id="IPR013078">
    <property type="entry name" value="His_Pase_superF_clade-1"/>
</dbReference>
<dbReference type="STRING" id="53444.AYR59_00145"/>
<comment type="similarity">
    <text evidence="1 4">Belongs to the phosphoglycerate mutase family. BPG-dependent PGAM subfamily.</text>
</comment>
<accession>A0A0R2JQI3</accession>
<evidence type="ECO:0000256" key="3">
    <source>
        <dbReference type="ARBA" id="ARBA00023235"/>
    </source>
</evidence>
<dbReference type="GO" id="GO:0004619">
    <property type="term" value="F:phosphoglycerate mutase activity"/>
    <property type="evidence" value="ECO:0007669"/>
    <property type="project" value="UniProtKB-UniRule"/>
</dbReference>
<dbReference type="NCBIfam" id="TIGR01258">
    <property type="entry name" value="pgm_1"/>
    <property type="match status" value="1"/>
</dbReference>
<comment type="catalytic activity">
    <reaction evidence="4">
        <text>(2R)-2-phosphoglycerate = (2R)-3-phosphoglycerate</text>
        <dbReference type="Rhea" id="RHEA:15901"/>
        <dbReference type="ChEBI" id="CHEBI:58272"/>
        <dbReference type="ChEBI" id="CHEBI:58289"/>
        <dbReference type="EC" id="5.4.2.11"/>
    </reaction>
</comment>
<feature type="site" description="Transition state stabilizer" evidence="4 7">
    <location>
        <position position="170"/>
    </location>
</feature>
<feature type="binding site" evidence="4 6">
    <location>
        <begin position="81"/>
        <end position="84"/>
    </location>
    <ligand>
        <name>substrate</name>
    </ligand>
</feature>
<dbReference type="EMBL" id="JQBT01000032">
    <property type="protein sequence ID" value="KRN79345.1"/>
    <property type="molecule type" value="Genomic_DNA"/>
</dbReference>
<dbReference type="PANTHER" id="PTHR11931">
    <property type="entry name" value="PHOSPHOGLYCERATE MUTASE"/>
    <property type="match status" value="1"/>
</dbReference>
<evidence type="ECO:0000256" key="1">
    <source>
        <dbReference type="ARBA" id="ARBA00006717"/>
    </source>
</evidence>
<proteinExistence type="inferred from homology"/>
<dbReference type="GO" id="GO:0006096">
    <property type="term" value="P:glycolytic process"/>
    <property type="evidence" value="ECO:0007669"/>
    <property type="project" value="UniProtKB-UniRule"/>
</dbReference>
<dbReference type="Proteomes" id="UP000051565">
    <property type="component" value="Unassembled WGS sequence"/>
</dbReference>
<protein>
    <recommendedName>
        <fullName evidence="4">2,3-bisphosphoglycerate-dependent phosphoglycerate mutase</fullName>
        <shortName evidence="4">BPG-dependent PGAM</shortName>
        <shortName evidence="4">PGAM</shortName>
        <shortName evidence="4">Phosphoglyceromutase</shortName>
        <shortName evidence="4">dPGM</shortName>
        <ecNumber evidence="4">5.4.2.11</ecNumber>
    </recommendedName>
</protein>
<dbReference type="PATRIC" id="fig|1122148.6.peg.777"/>
<evidence type="ECO:0000256" key="6">
    <source>
        <dbReference type="PIRSR" id="PIRSR613078-2"/>
    </source>
</evidence>
<evidence type="ECO:0000256" key="5">
    <source>
        <dbReference type="PIRSR" id="PIRSR613078-1"/>
    </source>
</evidence>
<dbReference type="AlphaFoldDB" id="A0A0R2JQI3"/>
<comment type="caution">
    <text evidence="4">Lacks conserved residue(s) required for the propagation of feature annotation.</text>
</comment>
<dbReference type="Gene3D" id="3.40.50.1240">
    <property type="entry name" value="Phosphoglycerate mutase-like"/>
    <property type="match status" value="1"/>
</dbReference>
<evidence type="ECO:0000256" key="4">
    <source>
        <dbReference type="HAMAP-Rule" id="MF_01039"/>
    </source>
</evidence>
<feature type="active site" description="Tele-phosphohistidine intermediate" evidence="4 5">
    <location>
        <position position="3"/>
    </location>
</feature>
<keyword evidence="4" id="KW-0312">Gluconeogenesis</keyword>
<feature type="binding site" evidence="4 6">
    <location>
        <position position="92"/>
    </location>
    <ligand>
        <name>substrate</name>
    </ligand>
</feature>
<dbReference type="PIRSF" id="PIRSF000709">
    <property type="entry name" value="6PFK_2-Ptase"/>
    <property type="match status" value="1"/>
</dbReference>
<evidence type="ECO:0000313" key="9">
    <source>
        <dbReference type="Proteomes" id="UP000051565"/>
    </source>
</evidence>
<dbReference type="SMART" id="SM00855">
    <property type="entry name" value="PGAM"/>
    <property type="match status" value="1"/>
</dbReference>
<sequence length="217" mass="24967">MRHGESTANYDHTFTGWSDVSLTAKGKADAHEAGRKLNKTGIQFSDAHTSYLKRAIVSENIVLDEINQLWIPQHKTWRLNERHYGALRGKNKEQVKQEVGEQQFMRWRRSFAAVPPRLQEVDPKRRYQTAGIQEPPAESLKMAYQRLIPYWQDEIVPKLIDGKNQLVVAHGSSLRALIKYIENITDTGIDGVEVHNATPIIYTFNHELQVVNKELIK</sequence>
<evidence type="ECO:0000256" key="2">
    <source>
        <dbReference type="ARBA" id="ARBA00023152"/>
    </source>
</evidence>
<dbReference type="InterPro" id="IPR005952">
    <property type="entry name" value="Phosphogly_mut1"/>
</dbReference>
<dbReference type="HAMAP" id="MF_01039">
    <property type="entry name" value="PGAM_GpmA"/>
    <property type="match status" value="1"/>
</dbReference>
<comment type="function">
    <text evidence="4">Catalyzes the interconversion of 2-phosphoglycerate and 3-phosphoglycerate.</text>
</comment>
<keyword evidence="2 4" id="KW-0324">Glycolysis</keyword>
<feature type="active site" description="Proton donor/acceptor" evidence="4 5">
    <location>
        <position position="81"/>
    </location>
</feature>
<dbReference type="CDD" id="cd07067">
    <property type="entry name" value="HP_PGM_like"/>
    <property type="match status" value="1"/>
</dbReference>
<evidence type="ECO:0000256" key="7">
    <source>
        <dbReference type="PIRSR" id="PIRSR613078-3"/>
    </source>
</evidence>
<feature type="binding site" evidence="4 6">
    <location>
        <position position="54"/>
    </location>
    <ligand>
        <name>substrate</name>
    </ligand>
</feature>
<reference evidence="8 9" key="1">
    <citation type="journal article" date="2015" name="Genome Announc.">
        <title>Expanding the biotechnology potential of lactobacilli through comparative genomics of 213 strains and associated genera.</title>
        <authorList>
            <person name="Sun Z."/>
            <person name="Harris H.M."/>
            <person name="McCann A."/>
            <person name="Guo C."/>
            <person name="Argimon S."/>
            <person name="Zhang W."/>
            <person name="Yang X."/>
            <person name="Jeffery I.B."/>
            <person name="Cooney J.C."/>
            <person name="Kagawa T.F."/>
            <person name="Liu W."/>
            <person name="Song Y."/>
            <person name="Salvetti E."/>
            <person name="Wrobel A."/>
            <person name="Rasinkangas P."/>
            <person name="Parkhill J."/>
            <person name="Rea M.C."/>
            <person name="O'Sullivan O."/>
            <person name="Ritari J."/>
            <person name="Douillard F.P."/>
            <person name="Paul Ross R."/>
            <person name="Yang R."/>
            <person name="Briner A.E."/>
            <person name="Felis G.E."/>
            <person name="de Vos W.M."/>
            <person name="Barrangou R."/>
            <person name="Klaenhammer T.R."/>
            <person name="Caufield P.W."/>
            <person name="Cui Y."/>
            <person name="Zhang H."/>
            <person name="O'Toole P.W."/>
        </authorList>
    </citation>
    <scope>NUCLEOTIDE SEQUENCE [LARGE SCALE GENOMIC DNA]</scope>
    <source>
        <strain evidence="8 9">DSM 20690</strain>
    </source>
</reference>
<dbReference type="UniPathway" id="UPA00109">
    <property type="reaction ID" value="UER00186"/>
</dbReference>
<dbReference type="InterPro" id="IPR029033">
    <property type="entry name" value="His_PPase_superfam"/>
</dbReference>
<gene>
    <name evidence="4" type="primary">gpmA</name>
    <name evidence="8" type="ORF">IV52_GL000754</name>
</gene>
<comment type="caution">
    <text evidence="8">The sequence shown here is derived from an EMBL/GenBank/DDBJ whole genome shotgun (WGS) entry which is preliminary data.</text>
</comment>
<comment type="pathway">
    <text evidence="4">Carbohydrate degradation; glycolysis; pyruvate from D-glyceraldehyde 3-phosphate: step 3/5.</text>
</comment>
<keyword evidence="3 4" id="KW-0413">Isomerase</keyword>
<name>A0A0R2JQI3_9LACO</name>
<organism evidence="8 9">
    <name type="scientific">Fructilactobacillus lindneri DSM 20690 = JCM 11027</name>
    <dbReference type="NCBI Taxonomy" id="1122148"/>
    <lineage>
        <taxon>Bacteria</taxon>
        <taxon>Bacillati</taxon>
        <taxon>Bacillota</taxon>
        <taxon>Bacilli</taxon>
        <taxon>Lactobacillales</taxon>
        <taxon>Lactobacillaceae</taxon>
        <taxon>Fructilactobacillus</taxon>
    </lineage>
</organism>
<dbReference type="Pfam" id="PF00300">
    <property type="entry name" value="His_Phos_1"/>
    <property type="match status" value="1"/>
</dbReference>
<feature type="binding site" evidence="4 6">
    <location>
        <begin position="2"/>
        <end position="9"/>
    </location>
    <ligand>
        <name>substrate</name>
    </ligand>
</feature>
<feature type="binding site" evidence="4 6">
    <location>
        <begin position="108"/>
        <end position="109"/>
    </location>
    <ligand>
        <name>substrate</name>
    </ligand>
</feature>